<dbReference type="InterPro" id="IPR036396">
    <property type="entry name" value="Cyt_P450_sf"/>
</dbReference>
<dbReference type="PANTHER" id="PTHR47956:SF4">
    <property type="entry name" value="CYTOCHROME P450 71A21-RELATED"/>
    <property type="match status" value="1"/>
</dbReference>
<evidence type="ECO:0000256" key="4">
    <source>
        <dbReference type="ARBA" id="ARBA00022989"/>
    </source>
</evidence>
<evidence type="ECO:0000256" key="1">
    <source>
        <dbReference type="ARBA" id="ARBA00004167"/>
    </source>
</evidence>
<comment type="similarity">
    <text evidence="2">Belongs to the cytochrome P450 family.</text>
</comment>
<name>A0AAW0L193_QUESU</name>
<comment type="caution">
    <text evidence="7">The sequence shown here is derived from an EMBL/GenBank/DDBJ whole genome shotgun (WGS) entry which is preliminary data.</text>
</comment>
<accession>A0AAW0L193</accession>
<dbReference type="Pfam" id="PF00067">
    <property type="entry name" value="p450"/>
    <property type="match status" value="1"/>
</dbReference>
<evidence type="ECO:0000256" key="5">
    <source>
        <dbReference type="ARBA" id="ARBA00023002"/>
    </source>
</evidence>
<proteinExistence type="inferred from homology"/>
<dbReference type="InterPro" id="IPR001128">
    <property type="entry name" value="Cyt_P450"/>
</dbReference>
<sequence>MNLVNVRRELNFPIPFGNSVRLEVSSSSRCLKLISFPIPRAPAFTPDQYQQLLSLIGVHYTSSVPEPHMDMFAAGTDTTFTVLEWAMSELLRHPRVMKKLQSEVRGIAKDKPYIMI</sequence>
<keyword evidence="4" id="KW-1133">Transmembrane helix</keyword>
<dbReference type="GO" id="GO:0016705">
    <property type="term" value="F:oxidoreductase activity, acting on paired donors, with incorporation or reduction of molecular oxygen"/>
    <property type="evidence" value="ECO:0007669"/>
    <property type="project" value="InterPro"/>
</dbReference>
<dbReference type="GO" id="GO:0020037">
    <property type="term" value="F:heme binding"/>
    <property type="evidence" value="ECO:0007669"/>
    <property type="project" value="InterPro"/>
</dbReference>
<dbReference type="SUPFAM" id="SSF48264">
    <property type="entry name" value="Cytochrome P450"/>
    <property type="match status" value="1"/>
</dbReference>
<dbReference type="InterPro" id="IPR050193">
    <property type="entry name" value="Cytochrome_P450_71"/>
</dbReference>
<protein>
    <submittedName>
        <fullName evidence="7">Cytochrome p450 71a8</fullName>
    </submittedName>
</protein>
<dbReference type="GO" id="GO:0004497">
    <property type="term" value="F:monooxygenase activity"/>
    <property type="evidence" value="ECO:0007669"/>
    <property type="project" value="InterPro"/>
</dbReference>
<dbReference type="InterPro" id="IPR002401">
    <property type="entry name" value="Cyt_P450_E_grp-I"/>
</dbReference>
<keyword evidence="6" id="KW-0472">Membrane</keyword>
<evidence type="ECO:0000256" key="3">
    <source>
        <dbReference type="ARBA" id="ARBA00022692"/>
    </source>
</evidence>
<dbReference type="PRINTS" id="PR00463">
    <property type="entry name" value="EP450I"/>
</dbReference>
<dbReference type="Gene3D" id="1.10.630.10">
    <property type="entry name" value="Cytochrome P450"/>
    <property type="match status" value="1"/>
</dbReference>
<dbReference type="EMBL" id="PKMF04000179">
    <property type="protein sequence ID" value="KAK7844842.1"/>
    <property type="molecule type" value="Genomic_DNA"/>
</dbReference>
<dbReference type="GO" id="GO:0005506">
    <property type="term" value="F:iron ion binding"/>
    <property type="evidence" value="ECO:0007669"/>
    <property type="project" value="InterPro"/>
</dbReference>
<keyword evidence="8" id="KW-1185">Reference proteome</keyword>
<dbReference type="Proteomes" id="UP000237347">
    <property type="component" value="Unassembled WGS sequence"/>
</dbReference>
<evidence type="ECO:0000313" key="8">
    <source>
        <dbReference type="Proteomes" id="UP000237347"/>
    </source>
</evidence>
<gene>
    <name evidence="7" type="primary">CYP71A8_0</name>
    <name evidence="7" type="ORF">CFP56_010322</name>
</gene>
<evidence type="ECO:0000313" key="7">
    <source>
        <dbReference type="EMBL" id="KAK7844842.1"/>
    </source>
</evidence>
<dbReference type="PANTHER" id="PTHR47956">
    <property type="entry name" value="CYTOCHROME P450 71B11-RELATED"/>
    <property type="match status" value="1"/>
</dbReference>
<organism evidence="7 8">
    <name type="scientific">Quercus suber</name>
    <name type="common">Cork oak</name>
    <dbReference type="NCBI Taxonomy" id="58331"/>
    <lineage>
        <taxon>Eukaryota</taxon>
        <taxon>Viridiplantae</taxon>
        <taxon>Streptophyta</taxon>
        <taxon>Embryophyta</taxon>
        <taxon>Tracheophyta</taxon>
        <taxon>Spermatophyta</taxon>
        <taxon>Magnoliopsida</taxon>
        <taxon>eudicotyledons</taxon>
        <taxon>Gunneridae</taxon>
        <taxon>Pentapetalae</taxon>
        <taxon>rosids</taxon>
        <taxon>fabids</taxon>
        <taxon>Fagales</taxon>
        <taxon>Fagaceae</taxon>
        <taxon>Quercus</taxon>
    </lineage>
</organism>
<comment type="subcellular location">
    <subcellularLocation>
        <location evidence="1">Membrane</location>
        <topology evidence="1">Single-pass membrane protein</topology>
    </subcellularLocation>
</comment>
<evidence type="ECO:0000256" key="6">
    <source>
        <dbReference type="ARBA" id="ARBA00023136"/>
    </source>
</evidence>
<dbReference type="AlphaFoldDB" id="A0AAW0L193"/>
<reference evidence="7 8" key="1">
    <citation type="journal article" date="2018" name="Sci. Data">
        <title>The draft genome sequence of cork oak.</title>
        <authorList>
            <person name="Ramos A.M."/>
            <person name="Usie A."/>
            <person name="Barbosa P."/>
            <person name="Barros P.M."/>
            <person name="Capote T."/>
            <person name="Chaves I."/>
            <person name="Simoes F."/>
            <person name="Abreu I."/>
            <person name="Carrasquinho I."/>
            <person name="Faro C."/>
            <person name="Guimaraes J.B."/>
            <person name="Mendonca D."/>
            <person name="Nobrega F."/>
            <person name="Rodrigues L."/>
            <person name="Saibo N.J.M."/>
            <person name="Varela M.C."/>
            <person name="Egas C."/>
            <person name="Matos J."/>
            <person name="Miguel C.M."/>
            <person name="Oliveira M.M."/>
            <person name="Ricardo C.P."/>
            <person name="Goncalves S."/>
        </authorList>
    </citation>
    <scope>NUCLEOTIDE SEQUENCE [LARGE SCALE GENOMIC DNA]</scope>
    <source>
        <strain evidence="8">cv. HL8</strain>
    </source>
</reference>
<evidence type="ECO:0000256" key="2">
    <source>
        <dbReference type="ARBA" id="ARBA00010617"/>
    </source>
</evidence>
<dbReference type="GO" id="GO:0016020">
    <property type="term" value="C:membrane"/>
    <property type="evidence" value="ECO:0007669"/>
    <property type="project" value="UniProtKB-SubCell"/>
</dbReference>
<keyword evidence="5" id="KW-0560">Oxidoreductase</keyword>
<keyword evidence="3" id="KW-0812">Transmembrane</keyword>